<dbReference type="HOGENOM" id="CLU_3212156_0_0_10"/>
<evidence type="ECO:0000313" key="2">
    <source>
        <dbReference type="Proteomes" id="UP000003711"/>
    </source>
</evidence>
<dbReference type="AlphaFoldDB" id="E2NHM1"/>
<protein>
    <submittedName>
        <fullName evidence="1">Uncharacterized protein</fullName>
    </submittedName>
</protein>
<dbReference type="EMBL" id="ACCH01000280">
    <property type="protein sequence ID" value="EEF88585.1"/>
    <property type="molecule type" value="Genomic_DNA"/>
</dbReference>
<name>E2NHM1_9BACE</name>
<accession>E2NHM1</accession>
<evidence type="ECO:0000313" key="1">
    <source>
        <dbReference type="EMBL" id="EEF88585.1"/>
    </source>
</evidence>
<dbReference type="Proteomes" id="UP000003711">
    <property type="component" value="Unassembled WGS sequence"/>
</dbReference>
<proteinExistence type="predicted"/>
<gene>
    <name evidence="1" type="ORF">BACCELL_03798</name>
</gene>
<reference evidence="1 2" key="1">
    <citation type="submission" date="2008-12" db="EMBL/GenBank/DDBJ databases">
        <authorList>
            <person name="Fulton L."/>
            <person name="Clifton S."/>
            <person name="Fulton B."/>
            <person name="Xu J."/>
            <person name="Minx P."/>
            <person name="Pepin K.H."/>
            <person name="Johnson M."/>
            <person name="Bhonagiri V."/>
            <person name="Nash W.E."/>
            <person name="Mardis E.R."/>
            <person name="Wilson R.K."/>
        </authorList>
    </citation>
    <scope>NUCLEOTIDE SEQUENCE [LARGE SCALE GENOMIC DNA]</scope>
    <source>
        <strain evidence="1 2">DSM 14838</strain>
    </source>
</reference>
<organism evidence="1 2">
    <name type="scientific">Bacteroides cellulosilyticus DSM 14838</name>
    <dbReference type="NCBI Taxonomy" id="537012"/>
    <lineage>
        <taxon>Bacteria</taxon>
        <taxon>Pseudomonadati</taxon>
        <taxon>Bacteroidota</taxon>
        <taxon>Bacteroidia</taxon>
        <taxon>Bacteroidales</taxon>
        <taxon>Bacteroidaceae</taxon>
        <taxon>Bacteroides</taxon>
    </lineage>
</organism>
<sequence length="44" mass="5370">MNMYKCYNNDIQPNINKTSIAEVTTNDIPFRMLDKYSRYLFQQF</sequence>
<reference evidence="1 2" key="2">
    <citation type="submission" date="2009-01" db="EMBL/GenBank/DDBJ databases">
        <title>Draft genome sequence of Bacteroides cellulosilyticus (DSM 14838).</title>
        <authorList>
            <person name="Sudarsanam P."/>
            <person name="Ley R."/>
            <person name="Guruge J."/>
            <person name="Turnbaugh P.J."/>
            <person name="Mahowald M."/>
            <person name="Liep D."/>
            <person name="Gordon J."/>
        </authorList>
    </citation>
    <scope>NUCLEOTIDE SEQUENCE [LARGE SCALE GENOMIC DNA]</scope>
    <source>
        <strain evidence="1 2">DSM 14838</strain>
    </source>
</reference>
<comment type="caution">
    <text evidence="1">The sequence shown here is derived from an EMBL/GenBank/DDBJ whole genome shotgun (WGS) entry which is preliminary data.</text>
</comment>